<proteinExistence type="predicted"/>
<comment type="caution">
    <text evidence="2">The sequence shown here is derived from an EMBL/GenBank/DDBJ whole genome shotgun (WGS) entry which is preliminary data.</text>
</comment>
<name>A0A4C1XWK3_EUMVA</name>
<dbReference type="AlphaFoldDB" id="A0A4C1XWK3"/>
<accession>A0A4C1XWK3</accession>
<dbReference type="EMBL" id="BGZK01000963">
    <property type="protein sequence ID" value="GBP66607.1"/>
    <property type="molecule type" value="Genomic_DNA"/>
</dbReference>
<protein>
    <submittedName>
        <fullName evidence="2">Uncharacterized protein</fullName>
    </submittedName>
</protein>
<gene>
    <name evidence="2" type="ORF">EVAR_50432_1</name>
</gene>
<feature type="region of interest" description="Disordered" evidence="1">
    <location>
        <begin position="166"/>
        <end position="196"/>
    </location>
</feature>
<dbReference type="Proteomes" id="UP000299102">
    <property type="component" value="Unassembled WGS sequence"/>
</dbReference>
<evidence type="ECO:0000256" key="1">
    <source>
        <dbReference type="SAM" id="MobiDB-lite"/>
    </source>
</evidence>
<evidence type="ECO:0000313" key="2">
    <source>
        <dbReference type="EMBL" id="GBP66607.1"/>
    </source>
</evidence>
<organism evidence="2 3">
    <name type="scientific">Eumeta variegata</name>
    <name type="common">Bagworm moth</name>
    <name type="synonym">Eumeta japonica</name>
    <dbReference type="NCBI Taxonomy" id="151549"/>
    <lineage>
        <taxon>Eukaryota</taxon>
        <taxon>Metazoa</taxon>
        <taxon>Ecdysozoa</taxon>
        <taxon>Arthropoda</taxon>
        <taxon>Hexapoda</taxon>
        <taxon>Insecta</taxon>
        <taxon>Pterygota</taxon>
        <taxon>Neoptera</taxon>
        <taxon>Endopterygota</taxon>
        <taxon>Lepidoptera</taxon>
        <taxon>Glossata</taxon>
        <taxon>Ditrysia</taxon>
        <taxon>Tineoidea</taxon>
        <taxon>Psychidae</taxon>
        <taxon>Oiketicinae</taxon>
        <taxon>Eumeta</taxon>
    </lineage>
</organism>
<evidence type="ECO:0000313" key="3">
    <source>
        <dbReference type="Proteomes" id="UP000299102"/>
    </source>
</evidence>
<feature type="region of interest" description="Disordered" evidence="1">
    <location>
        <begin position="1"/>
        <end position="105"/>
    </location>
</feature>
<reference evidence="2 3" key="1">
    <citation type="journal article" date="2019" name="Commun. Biol.">
        <title>The bagworm genome reveals a unique fibroin gene that provides high tensile strength.</title>
        <authorList>
            <person name="Kono N."/>
            <person name="Nakamura H."/>
            <person name="Ohtoshi R."/>
            <person name="Tomita M."/>
            <person name="Numata K."/>
            <person name="Arakawa K."/>
        </authorList>
    </citation>
    <scope>NUCLEOTIDE SEQUENCE [LARGE SCALE GENOMIC DNA]</scope>
</reference>
<keyword evidence="3" id="KW-1185">Reference proteome</keyword>
<sequence>MQSMSVLALGAHAPPRPGTCRVLRRRRPLERTDRKGLESAARGALGEVNARAAARPPPDGRNKNKSAAAAPACSRIKAAGGGRARRGAGAGALPAGARGQSHPAGRAHRSCVRAASCRVPLFGPRIVARPTLCACVCVIVRSGRGGHGACRGAQGAARALAACARAPGGAARPATPPQPGAGGRPARRRCDRQGRR</sequence>